<protein>
    <recommendedName>
        <fullName evidence="1">diguanylate cyclase</fullName>
        <ecNumber evidence="1">2.7.7.65</ecNumber>
    </recommendedName>
</protein>
<dbReference type="PROSITE" id="PS50887">
    <property type="entry name" value="GGDEF"/>
    <property type="match status" value="1"/>
</dbReference>
<dbReference type="InterPro" id="IPR043128">
    <property type="entry name" value="Rev_trsase/Diguanyl_cyclase"/>
</dbReference>
<evidence type="ECO:0000256" key="3">
    <source>
        <dbReference type="SAM" id="Coils"/>
    </source>
</evidence>
<feature type="coiled-coil region" evidence="3">
    <location>
        <begin position="228"/>
        <end position="276"/>
    </location>
</feature>
<accession>A0ABM7MDL4</accession>
<dbReference type="CDD" id="cd01949">
    <property type="entry name" value="GGDEF"/>
    <property type="match status" value="1"/>
</dbReference>
<dbReference type="InterPro" id="IPR029787">
    <property type="entry name" value="Nucleotide_cyclase"/>
</dbReference>
<evidence type="ECO:0000259" key="5">
    <source>
        <dbReference type="PROSITE" id="PS50887"/>
    </source>
</evidence>
<feature type="domain" description="GGDEF" evidence="5">
    <location>
        <begin position="311"/>
        <end position="444"/>
    </location>
</feature>
<comment type="catalytic activity">
    <reaction evidence="2">
        <text>2 GTP = 3',3'-c-di-GMP + 2 diphosphate</text>
        <dbReference type="Rhea" id="RHEA:24898"/>
        <dbReference type="ChEBI" id="CHEBI:33019"/>
        <dbReference type="ChEBI" id="CHEBI:37565"/>
        <dbReference type="ChEBI" id="CHEBI:58805"/>
        <dbReference type="EC" id="2.7.7.65"/>
    </reaction>
</comment>
<name>A0ABM7MDL4_9GAMM</name>
<dbReference type="InterPro" id="IPR050469">
    <property type="entry name" value="Diguanylate_Cyclase"/>
</dbReference>
<dbReference type="Gene3D" id="3.30.70.270">
    <property type="match status" value="1"/>
</dbReference>
<dbReference type="PANTHER" id="PTHR45138:SF9">
    <property type="entry name" value="DIGUANYLATE CYCLASE DGCM-RELATED"/>
    <property type="match status" value="1"/>
</dbReference>
<dbReference type="PANTHER" id="PTHR45138">
    <property type="entry name" value="REGULATORY COMPONENTS OF SENSORY TRANSDUCTION SYSTEM"/>
    <property type="match status" value="1"/>
</dbReference>
<dbReference type="InterPro" id="IPR000160">
    <property type="entry name" value="GGDEF_dom"/>
</dbReference>
<gene>
    <name evidence="6" type="ORF">THMIRHAM_13000</name>
</gene>
<dbReference type="RefSeq" id="WP_237260697.1">
    <property type="nucleotide sequence ID" value="NZ_AP024202.1"/>
</dbReference>
<feature type="transmembrane region" description="Helical" evidence="4">
    <location>
        <begin position="169"/>
        <end position="193"/>
    </location>
</feature>
<dbReference type="EC" id="2.7.7.65" evidence="1"/>
<keyword evidence="4" id="KW-1133">Transmembrane helix</keyword>
<keyword evidence="4" id="KW-0812">Transmembrane</keyword>
<evidence type="ECO:0000256" key="2">
    <source>
        <dbReference type="ARBA" id="ARBA00034247"/>
    </source>
</evidence>
<dbReference type="SMART" id="SM00267">
    <property type="entry name" value="GGDEF"/>
    <property type="match status" value="1"/>
</dbReference>
<dbReference type="SUPFAM" id="SSF55073">
    <property type="entry name" value="Nucleotide cyclase"/>
    <property type="match status" value="1"/>
</dbReference>
<organism evidence="6 7">
    <name type="scientific">Thiomicrorhabdus immobilis</name>
    <dbReference type="NCBI Taxonomy" id="2791037"/>
    <lineage>
        <taxon>Bacteria</taxon>
        <taxon>Pseudomonadati</taxon>
        <taxon>Pseudomonadota</taxon>
        <taxon>Gammaproteobacteria</taxon>
        <taxon>Thiotrichales</taxon>
        <taxon>Piscirickettsiaceae</taxon>
        <taxon>Thiomicrorhabdus</taxon>
    </lineage>
</organism>
<dbReference type="NCBIfam" id="TIGR00254">
    <property type="entry name" value="GGDEF"/>
    <property type="match status" value="1"/>
</dbReference>
<evidence type="ECO:0000313" key="6">
    <source>
        <dbReference type="EMBL" id="BCN93515.1"/>
    </source>
</evidence>
<dbReference type="Proteomes" id="UP001054820">
    <property type="component" value="Chromosome"/>
</dbReference>
<keyword evidence="4" id="KW-0472">Membrane</keyword>
<evidence type="ECO:0000256" key="4">
    <source>
        <dbReference type="SAM" id="Phobius"/>
    </source>
</evidence>
<keyword evidence="3" id="KW-0175">Coiled coil</keyword>
<evidence type="ECO:0000256" key="1">
    <source>
        <dbReference type="ARBA" id="ARBA00012528"/>
    </source>
</evidence>
<dbReference type="Gene3D" id="6.10.340.10">
    <property type="match status" value="1"/>
</dbReference>
<dbReference type="Pfam" id="PF00990">
    <property type="entry name" value="GGDEF"/>
    <property type="match status" value="1"/>
</dbReference>
<dbReference type="EMBL" id="AP024202">
    <property type="protein sequence ID" value="BCN93515.1"/>
    <property type="molecule type" value="Genomic_DNA"/>
</dbReference>
<evidence type="ECO:0000313" key="7">
    <source>
        <dbReference type="Proteomes" id="UP001054820"/>
    </source>
</evidence>
<keyword evidence="7" id="KW-1185">Reference proteome</keyword>
<reference evidence="6" key="1">
    <citation type="journal article" date="2022" name="Arch. Microbiol.">
        <title>Thiomicrorhabdus immobilis sp. nov., a mesophilic sulfur-oxidizing bacterium isolated from sediment of a brackish lake in northern Japan.</title>
        <authorList>
            <person name="Kojima H."/>
            <person name="Mochizuki J."/>
            <person name="Kanda M."/>
            <person name="Watanabe T."/>
            <person name="Fukui M."/>
        </authorList>
    </citation>
    <scope>NUCLEOTIDE SEQUENCE</scope>
    <source>
        <strain evidence="6">Am19</strain>
    </source>
</reference>
<feature type="transmembrane region" description="Helical" evidence="4">
    <location>
        <begin position="12"/>
        <end position="33"/>
    </location>
</feature>
<sequence>MFQFRHSIALHLLVVIFGFYFIVTLLVTTIQLYKEYENTKKIFYEEIQLLPATFSQGISDSVWTYNQELLESILKGVYNIPIVVGVEVKSADHKMDYKIGAVLDNESRPLFYDSQGRISQPTETGLGSSSLFGHTFPITYNGPAFKDPQYLGQVTLYSNERLVFERVKYGFFLILINSVVKTFALWLIIFYFIKRYLGKPLNEFTDKIKNQDINEPKPITLELPWSDKNEIQVLKDSYNQMIAELNAKRQALVTLNAELDQMVKVRTQQLEKAKDEAELLASTDMLTNLNTRRAFFEIGNHLFNEAVRSGDRLSMIMMDIDHFKSINDTYGHSAGDKVLATFAQTISSLVRSSDLTGRLGGEEFALILARTDEQGARLLAEKIRQAFMTVQVDYEGQIITSSASFGVIEADPETFTLEDVLAQSDQALYAAKHKGRNQVVCYSELNSEA</sequence>
<proteinExistence type="predicted"/>